<reference evidence="18" key="1">
    <citation type="submission" date="2020-10" db="EMBL/GenBank/DDBJ databases">
        <authorList>
            <person name="Kusch S."/>
        </authorList>
    </citation>
    <scope>NUCLEOTIDE SEQUENCE</scope>
    <source>
        <strain evidence="18">SwB9</strain>
    </source>
</reference>
<keyword evidence="10" id="KW-0249">Electron transport</keyword>
<comment type="similarity">
    <text evidence="3">Belongs to the complex I NDUFB11 subunit family.</text>
</comment>
<evidence type="ECO:0000256" key="6">
    <source>
        <dbReference type="ARBA" id="ARBA00022660"/>
    </source>
</evidence>
<keyword evidence="11" id="KW-1133">Transmembrane helix</keyword>
<keyword evidence="5" id="KW-0813">Transport</keyword>
<evidence type="ECO:0000313" key="19">
    <source>
        <dbReference type="Proteomes" id="UP000624404"/>
    </source>
</evidence>
<evidence type="ECO:0000256" key="16">
    <source>
        <dbReference type="ARBA" id="ARBA00046528"/>
    </source>
</evidence>
<dbReference type="AlphaFoldDB" id="A0A8H2VY16"/>
<gene>
    <name evidence="18" type="ORF">SCLTRI_LOCUS6285</name>
</gene>
<dbReference type="InterPro" id="IPR019329">
    <property type="entry name" value="NADH_UbQ_OxRdtase_ESSS_su"/>
</dbReference>
<dbReference type="PANTHER" id="PTHR40637:SF1">
    <property type="entry name" value="ESSS SUBUNIT OF NADH:UBIQUINONE OXIDOREDUCTASE (COMPLEX I) PROTEIN"/>
    <property type="match status" value="1"/>
</dbReference>
<evidence type="ECO:0000256" key="5">
    <source>
        <dbReference type="ARBA" id="ARBA00022448"/>
    </source>
</evidence>
<comment type="function">
    <text evidence="1">Accessory subunit of the mitochondrial membrane respiratory chain NADH dehydrogenase (Complex I), that is believed not to be involved in catalysis. Complex I functions in the transfer of electrons from NADH to the respiratory chain. The immediate electron acceptor for the enzyme is believed to be ubiquinone.</text>
</comment>
<evidence type="ECO:0000256" key="13">
    <source>
        <dbReference type="ARBA" id="ARBA00023136"/>
    </source>
</evidence>
<evidence type="ECO:0000256" key="4">
    <source>
        <dbReference type="ARBA" id="ARBA00018632"/>
    </source>
</evidence>
<keyword evidence="9" id="KW-0809">Transit peptide</keyword>
<keyword evidence="6" id="KW-0679">Respiratory chain</keyword>
<organism evidence="18 19">
    <name type="scientific">Sclerotinia trifoliorum</name>
    <dbReference type="NCBI Taxonomy" id="28548"/>
    <lineage>
        <taxon>Eukaryota</taxon>
        <taxon>Fungi</taxon>
        <taxon>Dikarya</taxon>
        <taxon>Ascomycota</taxon>
        <taxon>Pezizomycotina</taxon>
        <taxon>Leotiomycetes</taxon>
        <taxon>Helotiales</taxon>
        <taxon>Sclerotiniaceae</taxon>
        <taxon>Sclerotinia</taxon>
    </lineage>
</organism>
<evidence type="ECO:0000256" key="14">
    <source>
        <dbReference type="ARBA" id="ARBA00030753"/>
    </source>
</evidence>
<evidence type="ECO:0000256" key="10">
    <source>
        <dbReference type="ARBA" id="ARBA00022982"/>
    </source>
</evidence>
<evidence type="ECO:0000256" key="2">
    <source>
        <dbReference type="ARBA" id="ARBA00004434"/>
    </source>
</evidence>
<evidence type="ECO:0000256" key="8">
    <source>
        <dbReference type="ARBA" id="ARBA00022792"/>
    </source>
</evidence>
<evidence type="ECO:0000256" key="3">
    <source>
        <dbReference type="ARBA" id="ARBA00008915"/>
    </source>
</evidence>
<feature type="compositionally biased region" description="Polar residues" evidence="17">
    <location>
        <begin position="64"/>
        <end position="74"/>
    </location>
</feature>
<dbReference type="Pfam" id="PF10183">
    <property type="entry name" value="ESSS"/>
    <property type="match status" value="1"/>
</dbReference>
<evidence type="ECO:0000256" key="11">
    <source>
        <dbReference type="ARBA" id="ARBA00022989"/>
    </source>
</evidence>
<dbReference type="PANTHER" id="PTHR40637">
    <property type="entry name" value="ESSS SUBUNIT OF NADH:UBIQUINONE OXIDOREDUCTASE (COMPLEX I) PROTEIN"/>
    <property type="match status" value="1"/>
</dbReference>
<protein>
    <recommendedName>
        <fullName evidence="4">NADH dehydrogenase [ubiquinone] 1 beta subcomplex subunit 11, mitochondrial</fullName>
    </recommendedName>
    <alternativeName>
        <fullName evidence="15">Complex I-ESSS</fullName>
    </alternativeName>
    <alternativeName>
        <fullName evidence="14">NADH-ubiquinone oxidoreductase ESSS subunit</fullName>
    </alternativeName>
</protein>
<dbReference type="GO" id="GO:0005743">
    <property type="term" value="C:mitochondrial inner membrane"/>
    <property type="evidence" value="ECO:0007669"/>
    <property type="project" value="UniProtKB-SubCell"/>
</dbReference>
<evidence type="ECO:0000256" key="7">
    <source>
        <dbReference type="ARBA" id="ARBA00022692"/>
    </source>
</evidence>
<evidence type="ECO:0000256" key="12">
    <source>
        <dbReference type="ARBA" id="ARBA00023128"/>
    </source>
</evidence>
<feature type="region of interest" description="Disordered" evidence="17">
    <location>
        <begin position="1"/>
        <end position="74"/>
    </location>
</feature>
<accession>A0A8H2VY16</accession>
<dbReference type="EMBL" id="CAJHIA010000021">
    <property type="protein sequence ID" value="CAD6446493.1"/>
    <property type="molecule type" value="Genomic_DNA"/>
</dbReference>
<comment type="subunit">
    <text evidence="16">Complex I is composed of 45 different subunits. Interacts with BCAP31.</text>
</comment>
<evidence type="ECO:0000313" key="18">
    <source>
        <dbReference type="EMBL" id="CAD6446493.1"/>
    </source>
</evidence>
<dbReference type="OrthoDB" id="2147978at2759"/>
<evidence type="ECO:0000256" key="9">
    <source>
        <dbReference type="ARBA" id="ARBA00022946"/>
    </source>
</evidence>
<evidence type="ECO:0000256" key="15">
    <source>
        <dbReference type="ARBA" id="ARBA00031387"/>
    </source>
</evidence>
<keyword evidence="13" id="KW-0472">Membrane</keyword>
<sequence>MHCKKAPVHNGKNKVKLRKKSTGNERRQIGGAETTNNSVLAKLPTDSHQATQQPHHRHRHQPPNNSTSTLYPPSKPAISQSFFPPIAKFSKMSFTRAIPRASTIIRTQTPVLNQARNLSSTAARKSADHGDHYDPPTGWLFGVKPGEKPEKEGWENLWVYGFFGACAFGVVGYAVKPDTSIQTWALEEARRRLEVEGILKEPEDKS</sequence>
<proteinExistence type="inferred from homology"/>
<keyword evidence="12" id="KW-0496">Mitochondrion</keyword>
<comment type="subcellular location">
    <subcellularLocation>
        <location evidence="2">Mitochondrion inner membrane</location>
        <topology evidence="2">Single-pass membrane protein</topology>
    </subcellularLocation>
</comment>
<evidence type="ECO:0000256" key="17">
    <source>
        <dbReference type="SAM" id="MobiDB-lite"/>
    </source>
</evidence>
<keyword evidence="7" id="KW-0812">Transmembrane</keyword>
<comment type="caution">
    <text evidence="18">The sequence shown here is derived from an EMBL/GenBank/DDBJ whole genome shotgun (WGS) entry which is preliminary data.</text>
</comment>
<keyword evidence="8" id="KW-0999">Mitochondrion inner membrane</keyword>
<feature type="compositionally biased region" description="Basic residues" evidence="17">
    <location>
        <begin position="1"/>
        <end position="21"/>
    </location>
</feature>
<name>A0A8H2VY16_9HELO</name>
<evidence type="ECO:0000256" key="1">
    <source>
        <dbReference type="ARBA" id="ARBA00003195"/>
    </source>
</evidence>
<dbReference type="Proteomes" id="UP000624404">
    <property type="component" value="Unassembled WGS sequence"/>
</dbReference>
<keyword evidence="19" id="KW-1185">Reference proteome</keyword>